<proteinExistence type="predicted"/>
<reference evidence="2" key="1">
    <citation type="submission" date="2020-05" db="EMBL/GenBank/DDBJ databases">
        <title>Mycena genomes resolve the evolution of fungal bioluminescence.</title>
        <authorList>
            <person name="Tsai I.J."/>
        </authorList>
    </citation>
    <scope>NUCLEOTIDE SEQUENCE</scope>
    <source>
        <strain evidence="2">171206Taipei</strain>
    </source>
</reference>
<dbReference type="AlphaFoldDB" id="A0A8H6VYY2"/>
<feature type="region of interest" description="Disordered" evidence="1">
    <location>
        <begin position="42"/>
        <end position="61"/>
    </location>
</feature>
<comment type="caution">
    <text evidence="2">The sequence shown here is derived from an EMBL/GenBank/DDBJ whole genome shotgun (WGS) entry which is preliminary data.</text>
</comment>
<protein>
    <submittedName>
        <fullName evidence="2">Uncharacterized protein</fullName>
    </submittedName>
</protein>
<dbReference type="GeneID" id="59349883"/>
<feature type="region of interest" description="Disordered" evidence="1">
    <location>
        <begin position="71"/>
        <end position="116"/>
    </location>
</feature>
<name>A0A8H6VYY2_9AGAR</name>
<sequence length="138" mass="14500">MPTLPAVVVPILAPALVTTHHLPAATKVTDFLSGLARGRAVRRNSSPPAKMVGPSGQSPYHLRLSISPKLIVGERGRSSSRNLSNSRQRGRARAEELDGAGQSPEHPGLGLGRSGLVGRARKGAVDEWFGIRGNGTGR</sequence>
<evidence type="ECO:0000313" key="2">
    <source>
        <dbReference type="EMBL" id="KAF7295398.1"/>
    </source>
</evidence>
<evidence type="ECO:0000313" key="3">
    <source>
        <dbReference type="Proteomes" id="UP000636479"/>
    </source>
</evidence>
<gene>
    <name evidence="2" type="ORF">MIND_01079400</name>
</gene>
<evidence type="ECO:0000256" key="1">
    <source>
        <dbReference type="SAM" id="MobiDB-lite"/>
    </source>
</evidence>
<organism evidence="2 3">
    <name type="scientific">Mycena indigotica</name>
    <dbReference type="NCBI Taxonomy" id="2126181"/>
    <lineage>
        <taxon>Eukaryota</taxon>
        <taxon>Fungi</taxon>
        <taxon>Dikarya</taxon>
        <taxon>Basidiomycota</taxon>
        <taxon>Agaricomycotina</taxon>
        <taxon>Agaricomycetes</taxon>
        <taxon>Agaricomycetidae</taxon>
        <taxon>Agaricales</taxon>
        <taxon>Marasmiineae</taxon>
        <taxon>Mycenaceae</taxon>
        <taxon>Mycena</taxon>
    </lineage>
</organism>
<keyword evidence="3" id="KW-1185">Reference proteome</keyword>
<dbReference type="Proteomes" id="UP000636479">
    <property type="component" value="Unassembled WGS sequence"/>
</dbReference>
<dbReference type="EMBL" id="JACAZF010000009">
    <property type="protein sequence ID" value="KAF7295398.1"/>
    <property type="molecule type" value="Genomic_DNA"/>
</dbReference>
<accession>A0A8H6VYY2</accession>
<dbReference type="RefSeq" id="XP_037216761.1">
    <property type="nucleotide sequence ID" value="XM_037367367.1"/>
</dbReference>